<dbReference type="Gene3D" id="3.10.129.10">
    <property type="entry name" value="Hotdog Thioesterase"/>
    <property type="match status" value="1"/>
</dbReference>
<comment type="caution">
    <text evidence="3">The sequence shown here is derived from an EMBL/GenBank/DDBJ whole genome shotgun (WGS) entry which is preliminary data.</text>
</comment>
<dbReference type="PIRSF" id="PIRSF003230">
    <property type="entry name" value="YbgC"/>
    <property type="match status" value="1"/>
</dbReference>
<keyword evidence="2" id="KW-0378">Hydrolase</keyword>
<dbReference type="InterPro" id="IPR029069">
    <property type="entry name" value="HotDog_dom_sf"/>
</dbReference>
<dbReference type="EMBL" id="POTC01000048">
    <property type="protein sequence ID" value="POF61750.1"/>
    <property type="molecule type" value="Genomic_DNA"/>
</dbReference>
<dbReference type="RefSeq" id="WP_110096143.1">
    <property type="nucleotide sequence ID" value="NZ_NKUE01000004.1"/>
</dbReference>
<dbReference type="InterPro" id="IPR050563">
    <property type="entry name" value="4-hydroxybenzoyl-CoA_TE"/>
</dbReference>
<dbReference type="OrthoDB" id="9808429at2"/>
<dbReference type="Proteomes" id="UP000237344">
    <property type="component" value="Unassembled WGS sequence"/>
</dbReference>
<protein>
    <submittedName>
        <fullName evidence="3">Acyl-CoA thioesterase YbgC</fullName>
    </submittedName>
</protein>
<dbReference type="NCBIfam" id="TIGR00051">
    <property type="entry name" value="YbgC/FadM family acyl-CoA thioesterase"/>
    <property type="match status" value="1"/>
</dbReference>
<accession>A0A2S3VYR9</accession>
<evidence type="ECO:0000313" key="4">
    <source>
        <dbReference type="Proteomes" id="UP000237344"/>
    </source>
</evidence>
<comment type="similarity">
    <text evidence="1">Belongs to the 4-hydroxybenzoyl-CoA thioesterase family.</text>
</comment>
<dbReference type="GO" id="GO:0047617">
    <property type="term" value="F:fatty acyl-CoA hydrolase activity"/>
    <property type="evidence" value="ECO:0007669"/>
    <property type="project" value="TreeGrafter"/>
</dbReference>
<dbReference type="CDD" id="cd00586">
    <property type="entry name" value="4HBT"/>
    <property type="match status" value="1"/>
</dbReference>
<dbReference type="PANTHER" id="PTHR31793">
    <property type="entry name" value="4-HYDROXYBENZOYL-COA THIOESTERASE FAMILY MEMBER"/>
    <property type="match status" value="1"/>
</dbReference>
<dbReference type="InterPro" id="IPR008272">
    <property type="entry name" value="HB-CoA_thioesterase_AS"/>
</dbReference>
<dbReference type="PANTHER" id="PTHR31793:SF37">
    <property type="entry name" value="ACYL-COA THIOESTER HYDROLASE YBGC"/>
    <property type="match status" value="1"/>
</dbReference>
<dbReference type="SUPFAM" id="SSF54637">
    <property type="entry name" value="Thioesterase/thiol ester dehydrase-isomerase"/>
    <property type="match status" value="1"/>
</dbReference>
<organism evidence="3 4">
    <name type="scientific">Novacetimonas maltaceti</name>
    <dbReference type="NCBI Taxonomy" id="1203393"/>
    <lineage>
        <taxon>Bacteria</taxon>
        <taxon>Pseudomonadati</taxon>
        <taxon>Pseudomonadota</taxon>
        <taxon>Alphaproteobacteria</taxon>
        <taxon>Acetobacterales</taxon>
        <taxon>Acetobacteraceae</taxon>
        <taxon>Novacetimonas</taxon>
    </lineage>
</organism>
<name>A0A2S3VYR9_9PROT</name>
<keyword evidence="4" id="KW-1185">Reference proteome</keyword>
<evidence type="ECO:0000256" key="1">
    <source>
        <dbReference type="ARBA" id="ARBA00005953"/>
    </source>
</evidence>
<gene>
    <name evidence="3" type="ORF">KMAL_26430</name>
</gene>
<evidence type="ECO:0000313" key="3">
    <source>
        <dbReference type="EMBL" id="POF61750.1"/>
    </source>
</evidence>
<dbReference type="AlphaFoldDB" id="A0A2S3VYR9"/>
<dbReference type="InterPro" id="IPR006684">
    <property type="entry name" value="YbgC/YbaW"/>
</dbReference>
<sequence>MARHDIDFRIYYEDTDAGGVVYHARYLAFAERARTEAIRAQGSAVSGLLSDYGLVFVVRTAALDYRRPFRLDDIMRITTRLTELGPASCRLIQSFALVDEATGNVVADDAYATLDVRLACIRVSDGRPARFPPRWRDLLTTLLS</sequence>
<dbReference type="Pfam" id="PF13279">
    <property type="entry name" value="4HBT_2"/>
    <property type="match status" value="1"/>
</dbReference>
<evidence type="ECO:0000256" key="2">
    <source>
        <dbReference type="ARBA" id="ARBA00022801"/>
    </source>
</evidence>
<reference evidence="3 4" key="1">
    <citation type="submission" date="2018-01" db="EMBL/GenBank/DDBJ databases">
        <title>Draft Genome Sequence of Komagataeibacter maltaceti LMG 1529, a Vinegar Producing Acetic Acid Bacterium Isolated from Malt Vinegar Brewery Acetifiers.</title>
        <authorList>
            <person name="Zhang Q."/>
            <person name="Hollensteiner J."/>
            <person name="Poehlein A."/>
            <person name="Daniel R."/>
        </authorList>
    </citation>
    <scope>NUCLEOTIDE SEQUENCE [LARGE SCALE GENOMIC DNA]</scope>
    <source>
        <strain evidence="3 4">LMG 1529</strain>
    </source>
</reference>
<proteinExistence type="inferred from homology"/>
<dbReference type="PROSITE" id="PS01328">
    <property type="entry name" value="4HBCOA_THIOESTERASE"/>
    <property type="match status" value="1"/>
</dbReference>